<protein>
    <recommendedName>
        <fullName evidence="2">Cohesin domain-containing protein</fullName>
    </recommendedName>
</protein>
<evidence type="ECO:0000259" key="2">
    <source>
        <dbReference type="Pfam" id="PF00963"/>
    </source>
</evidence>
<dbReference type="Gene3D" id="2.60.40.680">
    <property type="match status" value="1"/>
</dbReference>
<evidence type="ECO:0000313" key="4">
    <source>
        <dbReference type="Proteomes" id="UP000189670"/>
    </source>
</evidence>
<dbReference type="GO" id="GO:0030246">
    <property type="term" value="F:carbohydrate binding"/>
    <property type="evidence" value="ECO:0007669"/>
    <property type="project" value="InterPro"/>
</dbReference>
<dbReference type="PROSITE" id="PS00018">
    <property type="entry name" value="EF_HAND_1"/>
    <property type="match status" value="1"/>
</dbReference>
<dbReference type="CDD" id="cd08547">
    <property type="entry name" value="Type_II_cohesin"/>
    <property type="match status" value="1"/>
</dbReference>
<sequence length="182" mass="20251">MKSKTNYFIVFLFIMIMCQQVFAENLELNDIINATPESIVTFELTLNDAPNVVQAMGFDITFNPGILSYQGYELNQTCQDRFDSFDANLIGNNVIRVGGFRNSAGTKIQPGDSLQIMSLSFTVLKSGNDSLHLHNLKDHFKDWSVKDGSISIKTSMGYEDVNNDGQVGLAEVIHLLQIVTGF</sequence>
<gene>
    <name evidence="3" type="ORF">OMM_02568</name>
</gene>
<dbReference type="EMBL" id="ATBP01000285">
    <property type="protein sequence ID" value="ETR71327.1"/>
    <property type="molecule type" value="Genomic_DNA"/>
</dbReference>
<dbReference type="InterPro" id="IPR002102">
    <property type="entry name" value="Cohesin_dom"/>
</dbReference>
<dbReference type="Proteomes" id="UP000189670">
    <property type="component" value="Unassembled WGS sequence"/>
</dbReference>
<dbReference type="SUPFAM" id="SSF49384">
    <property type="entry name" value="Carbohydrate-binding domain"/>
    <property type="match status" value="1"/>
</dbReference>
<organism evidence="3 4">
    <name type="scientific">Candidatus Magnetoglobus multicellularis str. Araruama</name>
    <dbReference type="NCBI Taxonomy" id="890399"/>
    <lineage>
        <taxon>Bacteria</taxon>
        <taxon>Pseudomonadati</taxon>
        <taxon>Thermodesulfobacteriota</taxon>
        <taxon>Desulfobacteria</taxon>
        <taxon>Desulfobacterales</taxon>
        <taxon>Desulfobacteraceae</taxon>
        <taxon>Candidatus Magnetoglobus</taxon>
    </lineage>
</organism>
<dbReference type="InterPro" id="IPR008965">
    <property type="entry name" value="CBM2/CBM3_carb-bd_dom_sf"/>
</dbReference>
<accession>A0A1V1P8W9</accession>
<dbReference type="AlphaFoldDB" id="A0A1V1P8W9"/>
<dbReference type="InterPro" id="IPR018247">
    <property type="entry name" value="EF_Hand_1_Ca_BS"/>
</dbReference>
<evidence type="ECO:0000256" key="1">
    <source>
        <dbReference type="SAM" id="SignalP"/>
    </source>
</evidence>
<feature type="chain" id="PRO_5010697428" description="Cohesin domain-containing protein" evidence="1">
    <location>
        <begin position="24"/>
        <end position="182"/>
    </location>
</feature>
<keyword evidence="1" id="KW-0732">Signal</keyword>
<dbReference type="Pfam" id="PF00963">
    <property type="entry name" value="Cohesin"/>
    <property type="match status" value="1"/>
</dbReference>
<evidence type="ECO:0000313" key="3">
    <source>
        <dbReference type="EMBL" id="ETR71327.1"/>
    </source>
</evidence>
<dbReference type="GO" id="GO:0000272">
    <property type="term" value="P:polysaccharide catabolic process"/>
    <property type="evidence" value="ECO:0007669"/>
    <property type="project" value="InterPro"/>
</dbReference>
<feature type="signal peptide" evidence="1">
    <location>
        <begin position="1"/>
        <end position="23"/>
    </location>
</feature>
<feature type="domain" description="Cohesin" evidence="2">
    <location>
        <begin position="34"/>
        <end position="128"/>
    </location>
</feature>
<name>A0A1V1P8W9_9BACT</name>
<reference evidence="4" key="1">
    <citation type="submission" date="2012-11" db="EMBL/GenBank/DDBJ databases">
        <authorList>
            <person name="Lucero-Rivera Y.E."/>
            <person name="Tovar-Ramirez D."/>
        </authorList>
    </citation>
    <scope>NUCLEOTIDE SEQUENCE [LARGE SCALE GENOMIC DNA]</scope>
    <source>
        <strain evidence="4">Araruama</strain>
    </source>
</reference>
<comment type="caution">
    <text evidence="3">The sequence shown here is derived from an EMBL/GenBank/DDBJ whole genome shotgun (WGS) entry which is preliminary data.</text>
</comment>
<proteinExistence type="predicted"/>